<dbReference type="AlphaFoldDB" id="A0A6D0I640"/>
<dbReference type="GO" id="GO:0006400">
    <property type="term" value="P:tRNA modification"/>
    <property type="evidence" value="ECO:0007669"/>
    <property type="project" value="InterPro"/>
</dbReference>
<protein>
    <submittedName>
        <fullName evidence="1">Queuine tRNA-ribosyltransferase</fullName>
    </submittedName>
</protein>
<keyword evidence="1" id="KW-0808">Transferase</keyword>
<evidence type="ECO:0000313" key="1">
    <source>
        <dbReference type="EMBL" id="MWR13467.1"/>
    </source>
</evidence>
<dbReference type="GO" id="GO:0016740">
    <property type="term" value="F:transferase activity"/>
    <property type="evidence" value="ECO:0007669"/>
    <property type="project" value="UniProtKB-KW"/>
</dbReference>
<dbReference type="EMBL" id="WTQJ01000074">
    <property type="protein sequence ID" value="MWR13467.1"/>
    <property type="molecule type" value="Genomic_DNA"/>
</dbReference>
<reference evidence="1 2" key="1">
    <citation type="submission" date="2019-12" db="EMBL/GenBank/DDBJ databases">
        <title>Enteriobacteria Tanzani isolates_8377-8380.</title>
        <authorList>
            <person name="Subbiah M."/>
            <person name="Call D."/>
        </authorList>
    </citation>
    <scope>NUCLEOTIDE SEQUENCE [LARGE SCALE GENOMIC DNA]</scope>
    <source>
        <strain evidence="1 2">8380wG1</strain>
    </source>
</reference>
<organism evidence="1 2">
    <name type="scientific">Escherichia coli</name>
    <dbReference type="NCBI Taxonomy" id="562"/>
    <lineage>
        <taxon>Bacteria</taxon>
        <taxon>Pseudomonadati</taxon>
        <taxon>Pseudomonadota</taxon>
        <taxon>Gammaproteobacteria</taxon>
        <taxon>Enterobacterales</taxon>
        <taxon>Enterobacteriaceae</taxon>
        <taxon>Escherichia</taxon>
    </lineage>
</organism>
<sequence>MKFELDTTDGRARRGRLVFDRGVVETPCFM</sequence>
<dbReference type="Proteomes" id="UP000430387">
    <property type="component" value="Unassembled WGS sequence"/>
</dbReference>
<accession>A0A6D0I640</accession>
<gene>
    <name evidence="1" type="ORF">GQA06_06590</name>
</gene>
<dbReference type="SUPFAM" id="SSF51713">
    <property type="entry name" value="tRNA-guanine transglycosylase"/>
    <property type="match status" value="1"/>
</dbReference>
<evidence type="ECO:0000313" key="2">
    <source>
        <dbReference type="Proteomes" id="UP000430387"/>
    </source>
</evidence>
<name>A0A6D0I640_ECOLX</name>
<dbReference type="InterPro" id="IPR036511">
    <property type="entry name" value="TGT-like_sf"/>
</dbReference>
<dbReference type="Gene3D" id="3.20.20.105">
    <property type="entry name" value="Queuine tRNA-ribosyltransferase-like"/>
    <property type="match status" value="1"/>
</dbReference>
<proteinExistence type="predicted"/>
<comment type="caution">
    <text evidence="1">The sequence shown here is derived from an EMBL/GenBank/DDBJ whole genome shotgun (WGS) entry which is preliminary data.</text>
</comment>
<feature type="non-terminal residue" evidence="1">
    <location>
        <position position="30"/>
    </location>
</feature>